<name>A0A0D2PA01_HYPSF</name>
<accession>A0A0D2PA01</accession>
<dbReference type="OMA" id="CWLNETL"/>
<keyword evidence="2" id="KW-1185">Reference proteome</keyword>
<gene>
    <name evidence="1" type="ORF">HYPSUDRAFT_197866</name>
</gene>
<dbReference type="AlphaFoldDB" id="A0A0D2PA01"/>
<dbReference type="STRING" id="945553.A0A0D2PA01"/>
<evidence type="ECO:0000313" key="2">
    <source>
        <dbReference type="Proteomes" id="UP000054270"/>
    </source>
</evidence>
<evidence type="ECO:0008006" key="3">
    <source>
        <dbReference type="Google" id="ProtNLM"/>
    </source>
</evidence>
<reference evidence="2" key="1">
    <citation type="submission" date="2014-04" db="EMBL/GenBank/DDBJ databases">
        <title>Evolutionary Origins and Diversification of the Mycorrhizal Mutualists.</title>
        <authorList>
            <consortium name="DOE Joint Genome Institute"/>
            <consortium name="Mycorrhizal Genomics Consortium"/>
            <person name="Kohler A."/>
            <person name="Kuo A."/>
            <person name="Nagy L.G."/>
            <person name="Floudas D."/>
            <person name="Copeland A."/>
            <person name="Barry K.W."/>
            <person name="Cichocki N."/>
            <person name="Veneault-Fourrey C."/>
            <person name="LaButti K."/>
            <person name="Lindquist E.A."/>
            <person name="Lipzen A."/>
            <person name="Lundell T."/>
            <person name="Morin E."/>
            <person name="Murat C."/>
            <person name="Riley R."/>
            <person name="Ohm R."/>
            <person name="Sun H."/>
            <person name="Tunlid A."/>
            <person name="Henrissat B."/>
            <person name="Grigoriev I.V."/>
            <person name="Hibbett D.S."/>
            <person name="Martin F."/>
        </authorList>
    </citation>
    <scope>NUCLEOTIDE SEQUENCE [LARGE SCALE GENOMIC DNA]</scope>
    <source>
        <strain evidence="2">FD-334 SS-4</strain>
    </source>
</reference>
<protein>
    <recommendedName>
        <fullName evidence="3">Mediator complex subunit 1</fullName>
    </recommendedName>
</protein>
<dbReference type="EMBL" id="KN817523">
    <property type="protein sequence ID" value="KJA27694.1"/>
    <property type="molecule type" value="Genomic_DNA"/>
</dbReference>
<proteinExistence type="predicted"/>
<sequence>MQTEAPIQTLLSSLESFEKHDAFPQHAVHPFATAAPATCGLLQDLINTTNQLAHSLQTYDAAAQWTNAKLISLMRQHTAIEHASQSSARSVHHLVDGLSKRAGVAYGENIPLLATSIPQWCVDQVAAWGTSVGMETFKDESREGSFTVVLGGKSLVIDVDFVVVRDDPLKPVLKVANVKTANALLPPNSTSANGTPSTTSTLLDAFLKDGIERYCAEMQKDESARSSQRAASLRHDMLDHLKYLVLLDGLASRKDDGGIRWFTDIDGIWPVLNGVAKIEATISAAALAVPKAPLDILLLRGHALPLPYLTSPSISFLTHISPMSYLALMLDTQPNLPIGDDDPAVDIPVAQLKAHLQNTSAGVTIATLSLDRVSEAHLYLPSMSMPSDATRPTFALAPAAAGVDHTFPQLERTDAANQFSWVLDFTAGGRHTGVVMSQSRMKAIELVVNPLGGAGDITGVSDILSFGAGSWVDLLLNPGNTASPERYTSLYRSPRSLHPPLQLRLTSPEEPGFILERIPVHTIREIWGILEVVREQCWLNEILLGAHWTPEGLKSEEEDVPADDTTATTEELQAVLSGTYVPRKIPVNVFLPARPPTDNLFELAPAAGPKIVMTSPERTPISGLVEISVTHDENRPRGIAVEVQGAMGCDLTPAQMEEICRRGGTLGLSGRVWASGHGSTR</sequence>
<dbReference type="OrthoDB" id="544685at2759"/>
<evidence type="ECO:0000313" key="1">
    <source>
        <dbReference type="EMBL" id="KJA27694.1"/>
    </source>
</evidence>
<organism evidence="1 2">
    <name type="scientific">Hypholoma sublateritium (strain FD-334 SS-4)</name>
    <dbReference type="NCBI Taxonomy" id="945553"/>
    <lineage>
        <taxon>Eukaryota</taxon>
        <taxon>Fungi</taxon>
        <taxon>Dikarya</taxon>
        <taxon>Basidiomycota</taxon>
        <taxon>Agaricomycotina</taxon>
        <taxon>Agaricomycetes</taxon>
        <taxon>Agaricomycetidae</taxon>
        <taxon>Agaricales</taxon>
        <taxon>Agaricineae</taxon>
        <taxon>Strophariaceae</taxon>
        <taxon>Hypholoma</taxon>
    </lineage>
</organism>
<dbReference type="Proteomes" id="UP000054270">
    <property type="component" value="Unassembled WGS sequence"/>
</dbReference>